<name>A0A255D590_9MYCO</name>
<dbReference type="AlphaFoldDB" id="A0A255D590"/>
<gene>
    <name evidence="1" type="ORF">CG716_28765</name>
</gene>
<accession>A0A255D590</accession>
<protein>
    <submittedName>
        <fullName evidence="1">Uncharacterized protein</fullName>
    </submittedName>
</protein>
<dbReference type="EMBL" id="NOZR01000045">
    <property type="protein sequence ID" value="OYN74386.1"/>
    <property type="molecule type" value="Genomic_DNA"/>
</dbReference>
<proteinExistence type="predicted"/>
<dbReference type="Proteomes" id="UP000216063">
    <property type="component" value="Unassembled WGS sequence"/>
</dbReference>
<sequence length="258" mass="27889">MTTTSTPERAVVAIAARPNLPDGSDERACGFGIMGLPFDTDHYLAYREFPASSFCPAYRSVAYRSVWHRDPGGRWTFYATAPAEQSCSRYFSSATTVPAVQCDITRSWTDPWSLSIGIPGLLRWTVSLGNTLATRALSRIGLALPAWAWASPLVLAALSRAAGPVLGTGEMRLTGSVPNGQGFRVAPHQIWAVRDSRAVLHGAELGTVAALATQCRLADFRLPQRGLCVIGTARFDSFDPARHMSARHTAATRPETAR</sequence>
<evidence type="ECO:0000313" key="2">
    <source>
        <dbReference type="Proteomes" id="UP000216063"/>
    </source>
</evidence>
<organism evidence="1 2">
    <name type="scientific">Mycolicibacterium sphagni</name>
    <dbReference type="NCBI Taxonomy" id="1786"/>
    <lineage>
        <taxon>Bacteria</taxon>
        <taxon>Bacillati</taxon>
        <taxon>Actinomycetota</taxon>
        <taxon>Actinomycetes</taxon>
        <taxon>Mycobacteriales</taxon>
        <taxon>Mycobacteriaceae</taxon>
        <taxon>Mycolicibacterium</taxon>
    </lineage>
</organism>
<reference evidence="1 2" key="1">
    <citation type="submission" date="2017-07" db="EMBL/GenBank/DDBJ databases">
        <title>The new phylogeny of genus Mycobacterium.</title>
        <authorList>
            <person name="Tortoli E."/>
            <person name="Trovato A."/>
            <person name="Cirillo D.M."/>
        </authorList>
    </citation>
    <scope>NUCLEOTIDE SEQUENCE [LARGE SCALE GENOMIC DNA]</scope>
    <source>
        <strain evidence="1 2">ATCC 33027</strain>
    </source>
</reference>
<dbReference type="RefSeq" id="WP_094484555.1">
    <property type="nucleotide sequence ID" value="NZ_NOZR01000045.1"/>
</dbReference>
<evidence type="ECO:0000313" key="1">
    <source>
        <dbReference type="EMBL" id="OYN74386.1"/>
    </source>
</evidence>
<keyword evidence="2" id="KW-1185">Reference proteome</keyword>
<dbReference type="OrthoDB" id="4923808at2"/>
<comment type="caution">
    <text evidence="1">The sequence shown here is derived from an EMBL/GenBank/DDBJ whole genome shotgun (WGS) entry which is preliminary data.</text>
</comment>